<keyword evidence="7" id="KW-0675">Receptor</keyword>
<evidence type="ECO:0000313" key="14">
    <source>
        <dbReference type="RefSeq" id="XP_031562030.1"/>
    </source>
</evidence>
<evidence type="ECO:0000256" key="8">
    <source>
        <dbReference type="ARBA" id="ARBA00023224"/>
    </source>
</evidence>
<evidence type="ECO:0000313" key="13">
    <source>
        <dbReference type="RefSeq" id="XP_031562029.1"/>
    </source>
</evidence>
<feature type="transmembrane region" description="Helical" evidence="9">
    <location>
        <begin position="63"/>
        <end position="88"/>
    </location>
</feature>
<evidence type="ECO:0000256" key="5">
    <source>
        <dbReference type="ARBA" id="ARBA00023040"/>
    </source>
</evidence>
<evidence type="ECO:0000256" key="2">
    <source>
        <dbReference type="ARBA" id="ARBA00022475"/>
    </source>
</evidence>
<feature type="domain" description="G-protein coupled receptors family 1 profile" evidence="10">
    <location>
        <begin position="46"/>
        <end position="294"/>
    </location>
</feature>
<keyword evidence="5" id="KW-0297">G-protein coupled receptor</keyword>
<dbReference type="InterPro" id="IPR000276">
    <property type="entry name" value="GPCR_Rhodpsn"/>
</dbReference>
<dbReference type="PRINTS" id="PR00237">
    <property type="entry name" value="GPCRRHODOPSN"/>
</dbReference>
<feature type="transmembrane region" description="Helical" evidence="9">
    <location>
        <begin position="271"/>
        <end position="293"/>
    </location>
</feature>
<evidence type="ECO:0000256" key="6">
    <source>
        <dbReference type="ARBA" id="ARBA00023136"/>
    </source>
</evidence>
<dbReference type="PANTHER" id="PTHR24228">
    <property type="entry name" value="B2 BRADYKININ RECEPTOR/ANGIOTENSIN II RECEPTOR"/>
    <property type="match status" value="1"/>
</dbReference>
<gene>
    <name evidence="12 13 14" type="primary">LOC116297855</name>
</gene>
<dbReference type="RefSeq" id="XP_031562030.1">
    <property type="nucleotide sequence ID" value="XM_031706170.1"/>
</dbReference>
<dbReference type="SUPFAM" id="SSF81321">
    <property type="entry name" value="Family A G protein-coupled receptor-like"/>
    <property type="match status" value="1"/>
</dbReference>
<feature type="transmembrane region" description="Helical" evidence="9">
    <location>
        <begin position="148"/>
        <end position="174"/>
    </location>
</feature>
<dbReference type="Gene3D" id="1.20.1070.10">
    <property type="entry name" value="Rhodopsin 7-helix transmembrane proteins"/>
    <property type="match status" value="1"/>
</dbReference>
<evidence type="ECO:0000256" key="9">
    <source>
        <dbReference type="SAM" id="Phobius"/>
    </source>
</evidence>
<organism evidence="11 14">
    <name type="scientific">Actinia tenebrosa</name>
    <name type="common">Australian red waratah sea anemone</name>
    <dbReference type="NCBI Taxonomy" id="6105"/>
    <lineage>
        <taxon>Eukaryota</taxon>
        <taxon>Metazoa</taxon>
        <taxon>Cnidaria</taxon>
        <taxon>Anthozoa</taxon>
        <taxon>Hexacorallia</taxon>
        <taxon>Actiniaria</taxon>
        <taxon>Actiniidae</taxon>
        <taxon>Actinia</taxon>
    </lineage>
</organism>
<evidence type="ECO:0000256" key="4">
    <source>
        <dbReference type="ARBA" id="ARBA00022989"/>
    </source>
</evidence>
<reference evidence="12 13" key="1">
    <citation type="submission" date="2025-04" db="UniProtKB">
        <authorList>
            <consortium name="RefSeq"/>
        </authorList>
    </citation>
    <scope>IDENTIFICATION</scope>
    <source>
        <tissue evidence="12 13">Tentacle</tissue>
    </source>
</reference>
<proteinExistence type="predicted"/>
<evidence type="ECO:0000313" key="11">
    <source>
        <dbReference type="Proteomes" id="UP000515163"/>
    </source>
</evidence>
<dbReference type="PANTHER" id="PTHR24228:SF59">
    <property type="entry name" value="NEUROPEPTIDE RECEPTOR 15"/>
    <property type="match status" value="1"/>
</dbReference>
<keyword evidence="8" id="KW-0807">Transducer</keyword>
<dbReference type="RefSeq" id="XP_031562029.1">
    <property type="nucleotide sequence ID" value="XM_031706169.1"/>
</dbReference>
<protein>
    <submittedName>
        <fullName evidence="12 13">Neuropeptide Y receptor type 4-like</fullName>
    </submittedName>
</protein>
<feature type="transmembrane region" description="Helical" evidence="9">
    <location>
        <begin position="31"/>
        <end position="51"/>
    </location>
</feature>
<evidence type="ECO:0000313" key="12">
    <source>
        <dbReference type="RefSeq" id="XP_031562027.1"/>
    </source>
</evidence>
<dbReference type="CDD" id="cd00637">
    <property type="entry name" value="7tm_classA_rhodopsin-like"/>
    <property type="match status" value="1"/>
</dbReference>
<comment type="subcellular location">
    <subcellularLocation>
        <location evidence="1">Cell membrane</location>
        <topology evidence="1">Multi-pass membrane protein</topology>
    </subcellularLocation>
</comment>
<dbReference type="KEGG" id="aten:116297855"/>
<keyword evidence="3 9" id="KW-0812">Transmembrane</keyword>
<dbReference type="GO" id="GO:0004930">
    <property type="term" value="F:G protein-coupled receptor activity"/>
    <property type="evidence" value="ECO:0007669"/>
    <property type="project" value="UniProtKB-KW"/>
</dbReference>
<dbReference type="GeneID" id="116297855"/>
<keyword evidence="11" id="KW-1185">Reference proteome</keyword>
<name>A0A6P8IB95_ACTTE</name>
<evidence type="ECO:0000256" key="7">
    <source>
        <dbReference type="ARBA" id="ARBA00023170"/>
    </source>
</evidence>
<feature type="transmembrane region" description="Helical" evidence="9">
    <location>
        <begin position="241"/>
        <end position="265"/>
    </location>
</feature>
<dbReference type="AlphaFoldDB" id="A0A6P8IB95"/>
<evidence type="ECO:0000259" key="10">
    <source>
        <dbReference type="PROSITE" id="PS50262"/>
    </source>
</evidence>
<accession>A0A6P8IB95</accession>
<dbReference type="InterPro" id="IPR017452">
    <property type="entry name" value="GPCR_Rhodpsn_7TM"/>
</dbReference>
<keyword evidence="6 9" id="KW-0472">Membrane</keyword>
<dbReference type="PROSITE" id="PS50262">
    <property type="entry name" value="G_PROTEIN_RECEP_F1_2"/>
    <property type="match status" value="1"/>
</dbReference>
<dbReference type="RefSeq" id="XP_031562027.1">
    <property type="nucleotide sequence ID" value="XM_031706167.1"/>
</dbReference>
<feature type="transmembrane region" description="Helical" evidence="9">
    <location>
        <begin position="194"/>
        <end position="220"/>
    </location>
</feature>
<dbReference type="Pfam" id="PF00001">
    <property type="entry name" value="7tm_1"/>
    <property type="match status" value="1"/>
</dbReference>
<keyword evidence="4 9" id="KW-1133">Transmembrane helix</keyword>
<feature type="transmembrane region" description="Helical" evidence="9">
    <location>
        <begin position="108"/>
        <end position="127"/>
    </location>
</feature>
<evidence type="ECO:0000256" key="3">
    <source>
        <dbReference type="ARBA" id="ARBA00022692"/>
    </source>
</evidence>
<keyword evidence="2" id="KW-1003">Cell membrane</keyword>
<dbReference type="OrthoDB" id="2105199at2759"/>
<sequence length="324" mass="36284">MNNSSLKLSTATPTKMPGTAIYQQYSETTAFVLPLYVFTIIVGSIGNGIIIRAYQKDKKTRNVYHLLITNLAMADLILCALFTPILLVYRSNASAMLVAKTPICEGSIFISMLSISMMYAVFPLLAFHRKDVMINPREPKLSFKQAKILTFWFWVACAVVSLGLVGVAWSIFLSDTLEPKFYRCLLINTEIDAFTIYFLGYSSALYGVSIFVTISIYCKIYKSLNNSGVNASADERHVTKMCFWLACVYTACWTPFLFVQLAGIFGKYSEIYFNLHACSSGIGVIGSAINPIIYGTMDPYYKSVFFSYLKSSPCEKNKIDEAKE</sequence>
<dbReference type="GO" id="GO:0005886">
    <property type="term" value="C:plasma membrane"/>
    <property type="evidence" value="ECO:0007669"/>
    <property type="project" value="UniProtKB-SubCell"/>
</dbReference>
<dbReference type="Proteomes" id="UP000515163">
    <property type="component" value="Unplaced"/>
</dbReference>
<evidence type="ECO:0000256" key="1">
    <source>
        <dbReference type="ARBA" id="ARBA00004651"/>
    </source>
</evidence>